<dbReference type="AlphaFoldDB" id="A0AAU7Q1W7"/>
<evidence type="ECO:0000256" key="3">
    <source>
        <dbReference type="ARBA" id="ARBA00022490"/>
    </source>
</evidence>
<keyword evidence="4 9" id="KW-0436">Ligase</keyword>
<keyword evidence="8 9" id="KW-0131">Cell cycle</keyword>
<proteinExistence type="inferred from homology"/>
<dbReference type="GO" id="GO:0005524">
    <property type="term" value="F:ATP binding"/>
    <property type="evidence" value="ECO:0007669"/>
    <property type="project" value="UniProtKB-UniRule"/>
</dbReference>
<organism evidence="11">
    <name type="scientific">Wolbachia endosymbiont of Armadillidium arcangelii</name>
    <dbReference type="NCBI Taxonomy" id="3158571"/>
    <lineage>
        <taxon>Bacteria</taxon>
        <taxon>Pseudomonadati</taxon>
        <taxon>Pseudomonadota</taxon>
        <taxon>Alphaproteobacteria</taxon>
        <taxon>Rickettsiales</taxon>
        <taxon>Anaplasmataceae</taxon>
        <taxon>Wolbachieae</taxon>
        <taxon>Wolbachia</taxon>
    </lineage>
</organism>
<dbReference type="SUPFAM" id="SSF53244">
    <property type="entry name" value="MurD-like peptide ligases, peptide-binding domain"/>
    <property type="match status" value="1"/>
</dbReference>
<dbReference type="Pfam" id="PF21799">
    <property type="entry name" value="MurD-like_N"/>
    <property type="match status" value="1"/>
</dbReference>
<dbReference type="GO" id="GO:0009252">
    <property type="term" value="P:peptidoglycan biosynthetic process"/>
    <property type="evidence" value="ECO:0007669"/>
    <property type="project" value="UniProtKB-UniRule"/>
</dbReference>
<dbReference type="PROSITE" id="PS01011">
    <property type="entry name" value="FOLYLPOLYGLU_SYNT_1"/>
    <property type="match status" value="1"/>
</dbReference>
<keyword evidence="9" id="KW-0133">Cell shape</keyword>
<dbReference type="SUPFAM" id="SSF51735">
    <property type="entry name" value="NAD(P)-binding Rossmann-fold domains"/>
    <property type="match status" value="1"/>
</dbReference>
<dbReference type="Gene3D" id="3.90.190.20">
    <property type="entry name" value="Mur ligase, C-terminal domain"/>
    <property type="match status" value="1"/>
</dbReference>
<dbReference type="GO" id="GO:0005737">
    <property type="term" value="C:cytoplasm"/>
    <property type="evidence" value="ECO:0007669"/>
    <property type="project" value="UniProtKB-SubCell"/>
</dbReference>
<dbReference type="Gene3D" id="3.40.50.720">
    <property type="entry name" value="NAD(P)-binding Rossmann-like Domain"/>
    <property type="match status" value="1"/>
</dbReference>
<dbReference type="HAMAP" id="MF_00639">
    <property type="entry name" value="MurD"/>
    <property type="match status" value="1"/>
</dbReference>
<accession>A0AAU7Q1W7</accession>
<evidence type="ECO:0000256" key="5">
    <source>
        <dbReference type="ARBA" id="ARBA00022618"/>
    </source>
</evidence>
<dbReference type="InterPro" id="IPR005762">
    <property type="entry name" value="MurD"/>
</dbReference>
<dbReference type="GO" id="GO:0051301">
    <property type="term" value="P:cell division"/>
    <property type="evidence" value="ECO:0007669"/>
    <property type="project" value="UniProtKB-KW"/>
</dbReference>
<evidence type="ECO:0000256" key="2">
    <source>
        <dbReference type="ARBA" id="ARBA00004752"/>
    </source>
</evidence>
<comment type="subcellular location">
    <subcellularLocation>
        <location evidence="1 9">Cytoplasm</location>
    </subcellularLocation>
</comment>
<reference evidence="11" key="1">
    <citation type="submission" date="2024-06" db="EMBL/GenBank/DDBJ databases">
        <authorList>
            <person name="Dussert Y."/>
            <person name="Peccoud J."/>
            <person name="Pigeault R."/>
        </authorList>
    </citation>
    <scope>NUCLEOTIDE SEQUENCE</scope>
    <source>
        <strain evidence="11">WArc</strain>
    </source>
</reference>
<dbReference type="InterPro" id="IPR036291">
    <property type="entry name" value="NAD(P)-bd_dom_sf"/>
</dbReference>
<dbReference type="GO" id="GO:0008360">
    <property type="term" value="P:regulation of cell shape"/>
    <property type="evidence" value="ECO:0007669"/>
    <property type="project" value="UniProtKB-KW"/>
</dbReference>
<evidence type="ECO:0000256" key="8">
    <source>
        <dbReference type="ARBA" id="ARBA00023306"/>
    </source>
</evidence>
<comment type="function">
    <text evidence="9">Cell wall formation. Catalyzes the addition of glutamate to the nucleotide precursor UDP-N-acetylmuramoyl-L-alanine (UMA).</text>
</comment>
<dbReference type="GO" id="GO:0008764">
    <property type="term" value="F:UDP-N-acetylmuramoylalanine-D-glutamate ligase activity"/>
    <property type="evidence" value="ECO:0007669"/>
    <property type="project" value="UniProtKB-UniRule"/>
</dbReference>
<keyword evidence="9" id="KW-0961">Cell wall biogenesis/degradation</keyword>
<protein>
    <recommendedName>
        <fullName evidence="9">UDP-N-acetylmuramoylalanine--D-glutamate ligase</fullName>
        <ecNumber evidence="9">6.3.2.9</ecNumber>
    </recommendedName>
    <alternativeName>
        <fullName evidence="9">D-glutamic acid-adding enzyme</fullName>
    </alternativeName>
    <alternativeName>
        <fullName evidence="9">UDP-N-acetylmuramoyl-L-alanyl-D-glutamate synthetase</fullName>
    </alternativeName>
</protein>
<dbReference type="Pfam" id="PF08245">
    <property type="entry name" value="Mur_ligase_M"/>
    <property type="match status" value="1"/>
</dbReference>
<keyword evidence="3 9" id="KW-0963">Cytoplasm</keyword>
<dbReference type="InterPro" id="IPR036615">
    <property type="entry name" value="Mur_ligase_C_dom_sf"/>
</dbReference>
<comment type="catalytic activity">
    <reaction evidence="9">
        <text>UDP-N-acetyl-alpha-D-muramoyl-L-alanine + D-glutamate + ATP = UDP-N-acetyl-alpha-D-muramoyl-L-alanyl-D-glutamate + ADP + phosphate + H(+)</text>
        <dbReference type="Rhea" id="RHEA:16429"/>
        <dbReference type="ChEBI" id="CHEBI:15378"/>
        <dbReference type="ChEBI" id="CHEBI:29986"/>
        <dbReference type="ChEBI" id="CHEBI:30616"/>
        <dbReference type="ChEBI" id="CHEBI:43474"/>
        <dbReference type="ChEBI" id="CHEBI:83898"/>
        <dbReference type="ChEBI" id="CHEBI:83900"/>
        <dbReference type="ChEBI" id="CHEBI:456216"/>
        <dbReference type="EC" id="6.3.2.9"/>
    </reaction>
</comment>
<dbReference type="RefSeq" id="WP_349967393.1">
    <property type="nucleotide sequence ID" value="NZ_CP157942.1"/>
</dbReference>
<dbReference type="GO" id="GO:0004326">
    <property type="term" value="F:tetrahydrofolylpolyglutamate synthase activity"/>
    <property type="evidence" value="ECO:0007669"/>
    <property type="project" value="InterPro"/>
</dbReference>
<dbReference type="EMBL" id="CP157942">
    <property type="protein sequence ID" value="XBS66917.1"/>
    <property type="molecule type" value="Genomic_DNA"/>
</dbReference>
<feature type="binding site" evidence="9">
    <location>
        <begin position="124"/>
        <end position="130"/>
    </location>
    <ligand>
        <name>ATP</name>
        <dbReference type="ChEBI" id="CHEBI:30616"/>
    </ligand>
</feature>
<evidence type="ECO:0000259" key="10">
    <source>
        <dbReference type="Pfam" id="PF08245"/>
    </source>
</evidence>
<comment type="pathway">
    <text evidence="2 9">Cell wall biogenesis; peptidoglycan biosynthesis.</text>
</comment>
<dbReference type="InterPro" id="IPR018109">
    <property type="entry name" value="Folylpolyglutamate_synth_CS"/>
</dbReference>
<sequence>MARISYLAVQLNKYKNQSVAVFGLGKTGLSVINALTKSSARIYAWDDNEEQIANAKMIYKECNFIHPKEYNWHEIRTLILSPGVPTTTHWIVKLARSFDCKIKSDIELFLETKTTNQKVIGITGTNGKSTTTSLIGHILKSAGKKVAIGGNLGVPILDLERDAEIYVIEFSSFQLEIMNEINVDISVLLNITPDHIDRHGSMNNYIATKLKLINGSKIAVIGCDNKITADVFNKFTGNKISISAAMSPSLSSQCLGTGKLENHSLSVSDVKINLISNAENMAATYAVCKLLGVDSNTIINGIKSFPGLRHRNELLGKIKNVLFINDSKATNAESSEKAILSYKNIYWIVGGKSKKGGIESLSKHFTKIRKAFLIGESTEVFANIMENKIDYMKCYNLENAFKLAFKEAINSKEEVTILLSPACSSFDQWKNFKERGEAFCRMFENLRYNYICCLV</sequence>
<keyword evidence="9" id="KW-0573">Peptidoglycan synthesis</keyword>
<dbReference type="EC" id="6.3.2.9" evidence="9"/>
<keyword evidence="5 9" id="KW-0132">Cell division</keyword>
<name>A0AAU7Q1W7_9RICK</name>
<evidence type="ECO:0000256" key="7">
    <source>
        <dbReference type="ARBA" id="ARBA00022840"/>
    </source>
</evidence>
<gene>
    <name evidence="9 11" type="primary">murD</name>
    <name evidence="11" type="ORF">ABLO99_07055</name>
</gene>
<dbReference type="Gene3D" id="3.40.1190.10">
    <property type="entry name" value="Mur-like, catalytic domain"/>
    <property type="match status" value="1"/>
</dbReference>
<feature type="domain" description="Mur ligase central" evidence="10">
    <location>
        <begin position="122"/>
        <end position="242"/>
    </location>
</feature>
<dbReference type="InterPro" id="IPR036565">
    <property type="entry name" value="Mur-like_cat_sf"/>
</dbReference>
<evidence type="ECO:0000256" key="9">
    <source>
        <dbReference type="HAMAP-Rule" id="MF_00639"/>
    </source>
</evidence>
<dbReference type="GO" id="GO:0071555">
    <property type="term" value="P:cell wall organization"/>
    <property type="evidence" value="ECO:0007669"/>
    <property type="project" value="UniProtKB-KW"/>
</dbReference>
<dbReference type="PANTHER" id="PTHR43692">
    <property type="entry name" value="UDP-N-ACETYLMURAMOYLALANINE--D-GLUTAMATE LIGASE"/>
    <property type="match status" value="1"/>
</dbReference>
<keyword evidence="6 9" id="KW-0547">Nucleotide-binding</keyword>
<evidence type="ECO:0000256" key="4">
    <source>
        <dbReference type="ARBA" id="ARBA00022598"/>
    </source>
</evidence>
<keyword evidence="7 9" id="KW-0067">ATP-binding</keyword>
<evidence type="ECO:0000313" key="11">
    <source>
        <dbReference type="EMBL" id="XBS66917.1"/>
    </source>
</evidence>
<evidence type="ECO:0000256" key="6">
    <source>
        <dbReference type="ARBA" id="ARBA00022741"/>
    </source>
</evidence>
<dbReference type="NCBIfam" id="TIGR01087">
    <property type="entry name" value="murD"/>
    <property type="match status" value="1"/>
</dbReference>
<dbReference type="InterPro" id="IPR013221">
    <property type="entry name" value="Mur_ligase_cen"/>
</dbReference>
<dbReference type="PANTHER" id="PTHR43692:SF1">
    <property type="entry name" value="UDP-N-ACETYLMURAMOYLALANINE--D-GLUTAMATE LIGASE"/>
    <property type="match status" value="1"/>
</dbReference>
<dbReference type="SUPFAM" id="SSF53623">
    <property type="entry name" value="MurD-like peptide ligases, catalytic domain"/>
    <property type="match status" value="1"/>
</dbReference>
<evidence type="ECO:0000256" key="1">
    <source>
        <dbReference type="ARBA" id="ARBA00004496"/>
    </source>
</evidence>
<comment type="similarity">
    <text evidence="9">Belongs to the MurCDEF family.</text>
</comment>